<evidence type="ECO:0000256" key="2">
    <source>
        <dbReference type="ARBA" id="ARBA00022777"/>
    </source>
</evidence>
<dbReference type="STRING" id="419479.SAMN04488563_5762"/>
<dbReference type="GO" id="GO:0016301">
    <property type="term" value="F:kinase activity"/>
    <property type="evidence" value="ECO:0007669"/>
    <property type="project" value="UniProtKB-KW"/>
</dbReference>
<dbReference type="Pfam" id="PF03861">
    <property type="entry name" value="ANTAR"/>
    <property type="match status" value="1"/>
</dbReference>
<dbReference type="InterPro" id="IPR012074">
    <property type="entry name" value="GAF_ANTAR"/>
</dbReference>
<proteinExistence type="predicted"/>
<dbReference type="AlphaFoldDB" id="A0A1H2LC66"/>
<dbReference type="SUPFAM" id="SSF52172">
    <property type="entry name" value="CheY-like"/>
    <property type="match status" value="1"/>
</dbReference>
<dbReference type="Gene3D" id="3.30.450.40">
    <property type="match status" value="1"/>
</dbReference>
<dbReference type="Gene3D" id="1.10.10.10">
    <property type="entry name" value="Winged helix-like DNA-binding domain superfamily/Winged helix DNA-binding domain"/>
    <property type="match status" value="1"/>
</dbReference>
<keyword evidence="1" id="KW-0808">Transferase</keyword>
<dbReference type="GO" id="GO:0003723">
    <property type="term" value="F:RNA binding"/>
    <property type="evidence" value="ECO:0007669"/>
    <property type="project" value="InterPro"/>
</dbReference>
<name>A0A1H2LC66_9ACTN</name>
<evidence type="ECO:0000259" key="5">
    <source>
        <dbReference type="PROSITE" id="PS50921"/>
    </source>
</evidence>
<evidence type="ECO:0000256" key="3">
    <source>
        <dbReference type="ARBA" id="ARBA00023015"/>
    </source>
</evidence>
<dbReference type="SUPFAM" id="SSF55781">
    <property type="entry name" value="GAF domain-like"/>
    <property type="match status" value="1"/>
</dbReference>
<keyword evidence="7" id="KW-1185">Reference proteome</keyword>
<evidence type="ECO:0000313" key="7">
    <source>
        <dbReference type="Proteomes" id="UP000182977"/>
    </source>
</evidence>
<dbReference type="Pfam" id="PF13185">
    <property type="entry name" value="GAF_2"/>
    <property type="match status" value="1"/>
</dbReference>
<organism evidence="6 7">
    <name type="scientific">Jiangella alkaliphila</name>
    <dbReference type="NCBI Taxonomy" id="419479"/>
    <lineage>
        <taxon>Bacteria</taxon>
        <taxon>Bacillati</taxon>
        <taxon>Actinomycetota</taxon>
        <taxon>Actinomycetes</taxon>
        <taxon>Jiangellales</taxon>
        <taxon>Jiangellaceae</taxon>
        <taxon>Jiangella</taxon>
    </lineage>
</organism>
<dbReference type="PIRSF" id="PIRSF036625">
    <property type="entry name" value="GAF_ANTAR"/>
    <property type="match status" value="1"/>
</dbReference>
<sequence length="228" mass="24700">MSGGLDSADFSRIAADLHEAPDSERTLELVVEYACHAVACDRAGLVLSHRPGRLESAATTDAWASNVDQLQGEYNEGPALWAMQHRATVLVDDIDADPRWPRWGPAAAELGLRSLVSVRLFSGDRTLGALNLYAARAHAFDEDDVAVAEIFARHASIAVSTAGEEAGLRYAIDARHLIGLAQGMLMERHGLDADQAFAMLRRLSRDNNIKLRDVASHVITTGLPPKEP</sequence>
<dbReference type="Proteomes" id="UP000182977">
    <property type="component" value="Chromosome I"/>
</dbReference>
<accession>A0A1H2LC66</accession>
<dbReference type="SMART" id="SM00065">
    <property type="entry name" value="GAF"/>
    <property type="match status" value="1"/>
</dbReference>
<dbReference type="EMBL" id="LT629791">
    <property type="protein sequence ID" value="SDU78325.1"/>
    <property type="molecule type" value="Genomic_DNA"/>
</dbReference>
<evidence type="ECO:0000313" key="6">
    <source>
        <dbReference type="EMBL" id="SDU78325.1"/>
    </source>
</evidence>
<feature type="domain" description="ANTAR" evidence="5">
    <location>
        <begin position="158"/>
        <end position="219"/>
    </location>
</feature>
<evidence type="ECO:0000256" key="1">
    <source>
        <dbReference type="ARBA" id="ARBA00022679"/>
    </source>
</evidence>
<evidence type="ECO:0000256" key="4">
    <source>
        <dbReference type="ARBA" id="ARBA00023163"/>
    </source>
</evidence>
<dbReference type="OrthoDB" id="3688893at2"/>
<dbReference type="InterPro" id="IPR005561">
    <property type="entry name" value="ANTAR"/>
</dbReference>
<keyword evidence="4" id="KW-0804">Transcription</keyword>
<dbReference type="InterPro" id="IPR036388">
    <property type="entry name" value="WH-like_DNA-bd_sf"/>
</dbReference>
<dbReference type="RefSeq" id="WP_046770794.1">
    <property type="nucleotide sequence ID" value="NZ_LBMC01000032.1"/>
</dbReference>
<dbReference type="PROSITE" id="PS50921">
    <property type="entry name" value="ANTAR"/>
    <property type="match status" value="1"/>
</dbReference>
<dbReference type="InterPro" id="IPR003018">
    <property type="entry name" value="GAF"/>
</dbReference>
<dbReference type="SMART" id="SM01012">
    <property type="entry name" value="ANTAR"/>
    <property type="match status" value="1"/>
</dbReference>
<dbReference type="InterPro" id="IPR029016">
    <property type="entry name" value="GAF-like_dom_sf"/>
</dbReference>
<keyword evidence="3" id="KW-0805">Transcription regulation</keyword>
<protein>
    <submittedName>
        <fullName evidence="6">GAF domain-containing protein</fullName>
    </submittedName>
</protein>
<reference evidence="7" key="1">
    <citation type="submission" date="2016-10" db="EMBL/GenBank/DDBJ databases">
        <authorList>
            <person name="Varghese N."/>
            <person name="Submissions S."/>
        </authorList>
    </citation>
    <scope>NUCLEOTIDE SEQUENCE [LARGE SCALE GENOMIC DNA]</scope>
    <source>
        <strain evidence="7">DSM 45079</strain>
    </source>
</reference>
<gene>
    <name evidence="6" type="ORF">SAMN04488563_5762</name>
</gene>
<keyword evidence="2" id="KW-0418">Kinase</keyword>
<dbReference type="InterPro" id="IPR011006">
    <property type="entry name" value="CheY-like_superfamily"/>
</dbReference>